<accession>A0A2N5N0F0</accession>
<keyword evidence="2" id="KW-1185">Reference proteome</keyword>
<sequence length="43" mass="4715">MSPAKHDLASPLELTPAEPEPEAAVISRLRACLHRIGSFLSFR</sequence>
<comment type="caution">
    <text evidence="1">The sequence shown here is derived from an EMBL/GenBank/DDBJ whole genome shotgun (WGS) entry which is preliminary data.</text>
</comment>
<dbReference type="RefSeq" id="WP_255309618.1">
    <property type="nucleotide sequence ID" value="NZ_BIMM01000006.1"/>
</dbReference>
<evidence type="ECO:0000313" key="2">
    <source>
        <dbReference type="Proteomes" id="UP000234789"/>
    </source>
</evidence>
<organism evidence="1 2">
    <name type="scientific">Paenibacillus pasadenensis</name>
    <dbReference type="NCBI Taxonomy" id="217090"/>
    <lineage>
        <taxon>Bacteria</taxon>
        <taxon>Bacillati</taxon>
        <taxon>Bacillota</taxon>
        <taxon>Bacilli</taxon>
        <taxon>Bacillales</taxon>
        <taxon>Paenibacillaceae</taxon>
        <taxon>Paenibacillus</taxon>
    </lineage>
</organism>
<reference evidence="1 2" key="1">
    <citation type="submission" date="2017-05" db="EMBL/GenBank/DDBJ databases">
        <title>Functional genome analysis of Paenibacillus pasadenensis strain R16: insights on endophytic life style and antifungal activity.</title>
        <authorList>
            <person name="Passera A."/>
            <person name="Marcolungo L."/>
            <person name="Casati P."/>
            <person name="Brasca M."/>
            <person name="Quaglino F."/>
            <person name="Delledonne M."/>
        </authorList>
    </citation>
    <scope>NUCLEOTIDE SEQUENCE [LARGE SCALE GENOMIC DNA]</scope>
    <source>
        <strain evidence="1 2">R16</strain>
    </source>
</reference>
<dbReference type="AlphaFoldDB" id="A0A2N5N0F0"/>
<proteinExistence type="predicted"/>
<dbReference type="Proteomes" id="UP000234789">
    <property type="component" value="Unassembled WGS sequence"/>
</dbReference>
<dbReference type="EMBL" id="NFEZ01000004">
    <property type="protein sequence ID" value="PLT43818.1"/>
    <property type="molecule type" value="Genomic_DNA"/>
</dbReference>
<evidence type="ECO:0000313" key="1">
    <source>
        <dbReference type="EMBL" id="PLT43818.1"/>
    </source>
</evidence>
<gene>
    <name evidence="1" type="ORF">B8V81_2249</name>
</gene>
<protein>
    <submittedName>
        <fullName evidence="1">Uncharacterized protein</fullName>
    </submittedName>
</protein>
<name>A0A2N5N0F0_9BACL</name>